<dbReference type="EMBL" id="LVIE01000180">
    <property type="protein sequence ID" value="OHT23393.1"/>
    <property type="molecule type" value="Genomic_DNA"/>
</dbReference>
<reference evidence="1 2" key="1">
    <citation type="submission" date="2016-03" db="EMBL/GenBank/DDBJ databases">
        <title>Genome sequence of Providencia stuartii strain, isolated from the salivary glands of larval Lucilia sericata.</title>
        <authorList>
            <person name="Yuan Y."/>
            <person name="Zhang Y."/>
            <person name="Fu S."/>
            <person name="Crippen T.L."/>
            <person name="Visi D."/>
            <person name="Benbow M.E."/>
            <person name="Allen M."/>
            <person name="Tomberlin J.K."/>
            <person name="Sze S.-H."/>
            <person name="Tarone A.M."/>
        </authorList>
    </citation>
    <scope>NUCLEOTIDE SEQUENCE [LARGE SCALE GENOMIC DNA]</scope>
    <source>
        <strain evidence="1 2">Crippen</strain>
    </source>
</reference>
<evidence type="ECO:0000313" key="2">
    <source>
        <dbReference type="Proteomes" id="UP000179588"/>
    </source>
</evidence>
<sequence>MHIELLCEVDEQWSFVANKKQQRWLWYAWEPRLKPIIAHTFGRRNKRTLRQVA</sequence>
<comment type="caution">
    <text evidence="1">The sequence shown here is derived from an EMBL/GenBank/DDBJ whole genome shotgun (WGS) entry which is preliminary data.</text>
</comment>
<evidence type="ECO:0000313" key="1">
    <source>
        <dbReference type="EMBL" id="OHT23393.1"/>
    </source>
</evidence>
<dbReference type="GO" id="GO:0004803">
    <property type="term" value="F:transposase activity"/>
    <property type="evidence" value="ECO:0007669"/>
    <property type="project" value="InterPro"/>
</dbReference>
<name>A0A1S1HQ13_PROST</name>
<dbReference type="GO" id="GO:0006313">
    <property type="term" value="P:DNA transposition"/>
    <property type="evidence" value="ECO:0007669"/>
    <property type="project" value="InterPro"/>
</dbReference>
<dbReference type="Pfam" id="PF03400">
    <property type="entry name" value="DDE_Tnp_IS1"/>
    <property type="match status" value="1"/>
</dbReference>
<dbReference type="AlphaFoldDB" id="A0A1S1HQ13"/>
<proteinExistence type="predicted"/>
<dbReference type="InterPro" id="IPR005063">
    <property type="entry name" value="Transposase_27"/>
</dbReference>
<organism evidence="1 2">
    <name type="scientific">Providencia stuartii</name>
    <dbReference type="NCBI Taxonomy" id="588"/>
    <lineage>
        <taxon>Bacteria</taxon>
        <taxon>Pseudomonadati</taxon>
        <taxon>Pseudomonadota</taxon>
        <taxon>Gammaproteobacteria</taxon>
        <taxon>Enterobacterales</taxon>
        <taxon>Morganellaceae</taxon>
        <taxon>Providencia</taxon>
    </lineage>
</organism>
<accession>A0A1S1HQ13</accession>
<protein>
    <submittedName>
        <fullName evidence="1">Transposase</fullName>
    </submittedName>
</protein>
<gene>
    <name evidence="1" type="ORF">A3Q29_20840</name>
</gene>
<dbReference type="Proteomes" id="UP000179588">
    <property type="component" value="Unassembled WGS sequence"/>
</dbReference>
<dbReference type="GO" id="GO:0003677">
    <property type="term" value="F:DNA binding"/>
    <property type="evidence" value="ECO:0007669"/>
    <property type="project" value="InterPro"/>
</dbReference>
<keyword evidence="2" id="KW-1185">Reference proteome</keyword>